<dbReference type="GO" id="GO:0005524">
    <property type="term" value="F:ATP binding"/>
    <property type="evidence" value="ECO:0007669"/>
    <property type="project" value="UniProtKB-KW"/>
</dbReference>
<feature type="coiled-coil region" evidence="9">
    <location>
        <begin position="157"/>
        <end position="184"/>
    </location>
</feature>
<comment type="caution">
    <text evidence="8">Lacks conserved residue(s) required for the propagation of feature annotation.</text>
</comment>
<dbReference type="EC" id="2.7.13.3" evidence="2"/>
<dbReference type="Gene3D" id="3.40.50.2300">
    <property type="match status" value="1"/>
</dbReference>
<dbReference type="Gene3D" id="1.10.287.130">
    <property type="match status" value="1"/>
</dbReference>
<evidence type="ECO:0000259" key="10">
    <source>
        <dbReference type="PROSITE" id="PS50109"/>
    </source>
</evidence>
<feature type="domain" description="Response regulatory" evidence="11">
    <location>
        <begin position="10"/>
        <end position="144"/>
    </location>
</feature>
<evidence type="ECO:0000256" key="5">
    <source>
        <dbReference type="ARBA" id="ARBA00022777"/>
    </source>
</evidence>
<dbReference type="Gene3D" id="3.30.565.10">
    <property type="entry name" value="Histidine kinase-like ATPase, C-terminal domain"/>
    <property type="match status" value="1"/>
</dbReference>
<organism evidence="12 13">
    <name type="scientific">Methylomonas aurea</name>
    <dbReference type="NCBI Taxonomy" id="2952224"/>
    <lineage>
        <taxon>Bacteria</taxon>
        <taxon>Pseudomonadati</taxon>
        <taxon>Pseudomonadota</taxon>
        <taxon>Gammaproteobacteria</taxon>
        <taxon>Methylococcales</taxon>
        <taxon>Methylococcaceae</taxon>
        <taxon>Methylomonas</taxon>
    </lineage>
</organism>
<dbReference type="PANTHER" id="PTHR43065">
    <property type="entry name" value="SENSOR HISTIDINE KINASE"/>
    <property type="match status" value="1"/>
</dbReference>
<keyword evidence="4" id="KW-0547">Nucleotide-binding</keyword>
<dbReference type="Proteomes" id="UP001524569">
    <property type="component" value="Unassembled WGS sequence"/>
</dbReference>
<keyword evidence="5" id="KW-0418">Kinase</keyword>
<evidence type="ECO:0000313" key="12">
    <source>
        <dbReference type="EMBL" id="MCQ8182459.1"/>
    </source>
</evidence>
<protein>
    <recommendedName>
        <fullName evidence="2">histidine kinase</fullName>
        <ecNumber evidence="2">2.7.13.3</ecNumber>
    </recommendedName>
</protein>
<evidence type="ECO:0000259" key="11">
    <source>
        <dbReference type="PROSITE" id="PS50110"/>
    </source>
</evidence>
<dbReference type="SUPFAM" id="SSF55874">
    <property type="entry name" value="ATPase domain of HSP90 chaperone/DNA topoisomerase II/histidine kinase"/>
    <property type="match status" value="1"/>
</dbReference>
<dbReference type="InterPro" id="IPR004358">
    <property type="entry name" value="Sig_transdc_His_kin-like_C"/>
</dbReference>
<keyword evidence="9" id="KW-0175">Coiled coil</keyword>
<gene>
    <name evidence="12" type="ORF">NP603_15160</name>
</gene>
<sequence length="441" mass="49001">MFIEAEEHYRILAVDPDPALRSRLDLMFNGSEHASLTYRPENLSYMFLGCTTMVEASAAIGRGVKSGQIFQLVFVENNLPDGEGLDLIRQLWLTDADLHVVLSTTSPGPNWEQIVATLGESDQLLILEKPFSDLELRQVVHAALRKWQLSKQSQNVMRYMEQQIEQRTRAIEQANKNLLQAEKLAAVGQLAAGIAHEIATPAQYVGDNLRAIGDFFASITHLLERYRTILSAQADHRQVIDDLERQADLAFILEDAPLAIEQSLEGIAQIVRIVQAMKGFSHSGQSNAGWINVNLALENTLLIARNSYKYVAEVETHFGDVPTIECFPGELTQVFLNIIVNAAQAIEDGKNGGGKIEIRTSAVDDFVEIRIADNGPGIPEPIRDRIFDPFFTTKDFGKGSGQGLHIAYRIVTQQHGGTLSVVSETGQGTEFLIRLNRQLRR</sequence>
<dbReference type="Pfam" id="PF02518">
    <property type="entry name" value="HATPase_c"/>
    <property type="match status" value="1"/>
</dbReference>
<dbReference type="InterPro" id="IPR036890">
    <property type="entry name" value="HATPase_C_sf"/>
</dbReference>
<dbReference type="EMBL" id="JANIBM010000023">
    <property type="protein sequence ID" value="MCQ8182459.1"/>
    <property type="molecule type" value="Genomic_DNA"/>
</dbReference>
<evidence type="ECO:0000256" key="4">
    <source>
        <dbReference type="ARBA" id="ARBA00022741"/>
    </source>
</evidence>
<dbReference type="PROSITE" id="PS50109">
    <property type="entry name" value="HIS_KIN"/>
    <property type="match status" value="1"/>
</dbReference>
<keyword evidence="3" id="KW-0808">Transferase</keyword>
<keyword evidence="6 12" id="KW-0067">ATP-binding</keyword>
<accession>A0ABT1UJP1</accession>
<dbReference type="SUPFAM" id="SSF52172">
    <property type="entry name" value="CheY-like"/>
    <property type="match status" value="1"/>
</dbReference>
<evidence type="ECO:0000256" key="3">
    <source>
        <dbReference type="ARBA" id="ARBA00022679"/>
    </source>
</evidence>
<evidence type="ECO:0000256" key="7">
    <source>
        <dbReference type="ARBA" id="ARBA00023012"/>
    </source>
</evidence>
<dbReference type="PANTHER" id="PTHR43065:SF46">
    <property type="entry name" value="C4-DICARBOXYLATE TRANSPORT SENSOR PROTEIN DCTB"/>
    <property type="match status" value="1"/>
</dbReference>
<dbReference type="PRINTS" id="PR00344">
    <property type="entry name" value="BCTRLSENSOR"/>
</dbReference>
<dbReference type="PROSITE" id="PS50110">
    <property type="entry name" value="RESPONSE_REGULATORY"/>
    <property type="match status" value="1"/>
</dbReference>
<reference evidence="12 13" key="1">
    <citation type="submission" date="2022-07" db="EMBL/GenBank/DDBJ databases">
        <title>Methylomonas rivi sp. nov., Methylomonas rosea sp. nov., Methylomonas aureus sp. nov. and Methylomonas subterranea sp. nov., four novel methanotrophs isolated from a freshwater creek and the deep terrestrial subsurface.</title>
        <authorList>
            <person name="Abin C."/>
            <person name="Sankaranarayanan K."/>
            <person name="Garner C."/>
            <person name="Sindelar R."/>
            <person name="Kotary K."/>
            <person name="Garner R."/>
            <person name="Barclay S."/>
            <person name="Lawson P."/>
            <person name="Krumholz L."/>
        </authorList>
    </citation>
    <scope>NUCLEOTIDE SEQUENCE [LARGE SCALE GENOMIC DNA]</scope>
    <source>
        <strain evidence="12 13">SURF-1</strain>
    </source>
</reference>
<dbReference type="InterPro" id="IPR011006">
    <property type="entry name" value="CheY-like_superfamily"/>
</dbReference>
<evidence type="ECO:0000256" key="6">
    <source>
        <dbReference type="ARBA" id="ARBA00022840"/>
    </source>
</evidence>
<dbReference type="InterPro" id="IPR003594">
    <property type="entry name" value="HATPase_dom"/>
</dbReference>
<evidence type="ECO:0000313" key="13">
    <source>
        <dbReference type="Proteomes" id="UP001524569"/>
    </source>
</evidence>
<evidence type="ECO:0000256" key="1">
    <source>
        <dbReference type="ARBA" id="ARBA00000085"/>
    </source>
</evidence>
<name>A0ABT1UJP1_9GAMM</name>
<keyword evidence="13" id="KW-1185">Reference proteome</keyword>
<evidence type="ECO:0000256" key="2">
    <source>
        <dbReference type="ARBA" id="ARBA00012438"/>
    </source>
</evidence>
<proteinExistence type="predicted"/>
<evidence type="ECO:0000256" key="9">
    <source>
        <dbReference type="SAM" id="Coils"/>
    </source>
</evidence>
<dbReference type="InterPro" id="IPR005467">
    <property type="entry name" value="His_kinase_dom"/>
</dbReference>
<comment type="catalytic activity">
    <reaction evidence="1">
        <text>ATP + protein L-histidine = ADP + protein N-phospho-L-histidine.</text>
        <dbReference type="EC" id="2.7.13.3"/>
    </reaction>
</comment>
<dbReference type="SMART" id="SM00387">
    <property type="entry name" value="HATPase_c"/>
    <property type="match status" value="1"/>
</dbReference>
<feature type="domain" description="Histidine kinase" evidence="10">
    <location>
        <begin position="193"/>
        <end position="439"/>
    </location>
</feature>
<dbReference type="RefSeq" id="WP_256611771.1">
    <property type="nucleotide sequence ID" value="NZ_JANIBM010000023.1"/>
</dbReference>
<dbReference type="InterPro" id="IPR001789">
    <property type="entry name" value="Sig_transdc_resp-reg_receiver"/>
</dbReference>
<comment type="caution">
    <text evidence="12">The sequence shown here is derived from an EMBL/GenBank/DDBJ whole genome shotgun (WGS) entry which is preliminary data.</text>
</comment>
<evidence type="ECO:0000256" key="8">
    <source>
        <dbReference type="PROSITE-ProRule" id="PRU00169"/>
    </source>
</evidence>
<keyword evidence="7" id="KW-0902">Two-component regulatory system</keyword>